<proteinExistence type="predicted"/>
<dbReference type="Pfam" id="PF11776">
    <property type="entry name" value="RcnB"/>
    <property type="match status" value="1"/>
</dbReference>
<feature type="chain" id="PRO_5045434075" evidence="2">
    <location>
        <begin position="24"/>
        <end position="139"/>
    </location>
</feature>
<keyword evidence="4" id="KW-1185">Reference proteome</keyword>
<keyword evidence="2" id="KW-0732">Signal</keyword>
<accession>A0ABM7MXF4</accession>
<sequence>MKKIATIALSVMICASSSLSAFAQGPGNGPDQQQPVKHPQQPQHQQQQKSPQQGHDARPQHTSQHQQRSHQQAEHQQKPDFRRGHALPQQYRGKGYQVSDWKKRGLKSPPSGHRWMNVDGNYVLIAVATGVIASVIAHQ</sequence>
<evidence type="ECO:0000313" key="4">
    <source>
        <dbReference type="Proteomes" id="UP000677515"/>
    </source>
</evidence>
<organism evidence="3 4">
    <name type="scientific">Erwinia rhapontici</name>
    <name type="common">Pectobacterium rhapontici</name>
    <dbReference type="NCBI Taxonomy" id="55212"/>
    <lineage>
        <taxon>Bacteria</taxon>
        <taxon>Pseudomonadati</taxon>
        <taxon>Pseudomonadota</taxon>
        <taxon>Gammaproteobacteria</taxon>
        <taxon>Enterobacterales</taxon>
        <taxon>Erwiniaceae</taxon>
        <taxon>Erwinia</taxon>
    </lineage>
</organism>
<dbReference type="GeneID" id="99865469"/>
<evidence type="ECO:0000313" key="3">
    <source>
        <dbReference type="EMBL" id="BCQ33817.1"/>
    </source>
</evidence>
<dbReference type="EMBL" id="AP024329">
    <property type="protein sequence ID" value="BCQ33817.1"/>
    <property type="molecule type" value="Genomic_DNA"/>
</dbReference>
<protein>
    <submittedName>
        <fullName evidence="3">Membrane protein</fullName>
    </submittedName>
</protein>
<feature type="region of interest" description="Disordered" evidence="1">
    <location>
        <begin position="20"/>
        <end position="112"/>
    </location>
</feature>
<dbReference type="RefSeq" id="WP_133845661.1">
    <property type="nucleotide sequence ID" value="NZ_AP024329.1"/>
</dbReference>
<feature type="compositionally biased region" description="Low complexity" evidence="1">
    <location>
        <begin position="29"/>
        <end position="53"/>
    </location>
</feature>
<dbReference type="Gene3D" id="3.10.450.160">
    <property type="entry name" value="inner membrane protein cigr"/>
    <property type="match status" value="1"/>
</dbReference>
<dbReference type="InterPro" id="IPR024572">
    <property type="entry name" value="RcnB"/>
</dbReference>
<feature type="compositionally biased region" description="Low complexity" evidence="1">
    <location>
        <begin position="60"/>
        <end position="70"/>
    </location>
</feature>
<evidence type="ECO:0000256" key="1">
    <source>
        <dbReference type="SAM" id="MobiDB-lite"/>
    </source>
</evidence>
<reference evidence="3 4" key="1">
    <citation type="submission" date="2021-01" db="EMBL/GenBank/DDBJ databases">
        <title>Complete genome sequence of Erwinia rhapontici MAFF 311153.</title>
        <authorList>
            <person name="Morohoshi T."/>
            <person name="Someya N."/>
        </authorList>
    </citation>
    <scope>NUCLEOTIDE SEQUENCE [LARGE SCALE GENOMIC DNA]</scope>
    <source>
        <strain evidence="3 4">MAFF 311153</strain>
    </source>
</reference>
<evidence type="ECO:0000256" key="2">
    <source>
        <dbReference type="SAM" id="SignalP"/>
    </source>
</evidence>
<name>A0ABM7MXF4_ERWRD</name>
<dbReference type="Proteomes" id="UP000677515">
    <property type="component" value="Chromosome"/>
</dbReference>
<gene>
    <name evidence="3" type="ORF">ERHA53_11600</name>
</gene>
<feature type="compositionally biased region" description="Basic and acidic residues" evidence="1">
    <location>
        <begin position="71"/>
        <end position="83"/>
    </location>
</feature>
<feature type="signal peptide" evidence="2">
    <location>
        <begin position="1"/>
        <end position="23"/>
    </location>
</feature>